<evidence type="ECO:0000313" key="3">
    <source>
        <dbReference type="Proteomes" id="UP000015925"/>
    </source>
</evidence>
<organism evidence="2 3">
    <name type="scientific">Klebsiella phage 0507-KN2-1</name>
    <name type="common">Taipeivirus 0507KN21</name>
    <dbReference type="NCBI Taxonomy" id="2991282"/>
    <lineage>
        <taxon>Viruses</taxon>
        <taxon>Duplodnaviria</taxon>
        <taxon>Heunggongvirae</taxon>
        <taxon>Uroviricota</taxon>
        <taxon>Caudoviricetes</taxon>
        <taxon>Pantevenvirales</taxon>
        <taxon>Ackermannviridae</taxon>
        <taxon>Taipeivirus</taxon>
        <taxon>Taipeivirus 0507KN21</taxon>
    </lineage>
</organism>
<dbReference type="EMBL" id="AB797215">
    <property type="protein sequence ID" value="BAN78461.1"/>
    <property type="molecule type" value="Genomic_DNA"/>
</dbReference>
<dbReference type="KEGG" id="vg:16836180"/>
<dbReference type="RefSeq" id="YP_008532062.1">
    <property type="nucleotide sequence ID" value="NC_022343.1"/>
</dbReference>
<dbReference type="Proteomes" id="UP000015925">
    <property type="component" value="Segment"/>
</dbReference>
<evidence type="ECO:0000313" key="2">
    <source>
        <dbReference type="EMBL" id="BAN78461.1"/>
    </source>
</evidence>
<name>S6C8S8_BPK05</name>
<feature type="compositionally biased region" description="Basic residues" evidence="1">
    <location>
        <begin position="63"/>
        <end position="79"/>
    </location>
</feature>
<keyword evidence="3" id="KW-1185">Reference proteome</keyword>
<sequence length="105" mass="12253">MINMEIKEIATFADFLASRMDEQKVIDKVNAKGKRRRRLKCAPGFKLSADGSRCEVMNASERRSRKLGNRKAIRAKKRMGLGYERKVERRKKKAMKFRKMMGLSK</sequence>
<dbReference type="OrthoDB" id="19310at10239"/>
<accession>S6C8S8</accession>
<protein>
    <submittedName>
        <fullName evidence="2">Prohead core protein</fullName>
    </submittedName>
</protein>
<proteinExistence type="predicted"/>
<feature type="region of interest" description="Disordered" evidence="1">
    <location>
        <begin position="61"/>
        <end position="88"/>
    </location>
</feature>
<evidence type="ECO:0000256" key="1">
    <source>
        <dbReference type="SAM" id="MobiDB-lite"/>
    </source>
</evidence>
<reference evidence="2 3" key="1">
    <citation type="journal article" date="2013" name="PLoS ONE">
        <title>Isolation of a Bacteriophage Specific for a New Capsular Type of Klebsiella pneumoniae and Characterization of Its Polysaccharide Depolymerase.</title>
        <authorList>
            <person name="Hsu C.R."/>
            <person name="Lin T.L."/>
            <person name="Pan Y.J."/>
            <person name="Hsieh P.F."/>
            <person name="Wang J.T."/>
        </authorList>
    </citation>
    <scope>NUCLEOTIDE SEQUENCE [LARGE SCALE GENOMIC DNA]</scope>
    <source>
        <strain evidence="2 3">0507-KN2-1</strain>
    </source>
</reference>
<organismHost>
    <name type="scientific">Klebsiella</name>
    <dbReference type="NCBI Taxonomy" id="570"/>
</organismHost>
<dbReference type="GeneID" id="16836180"/>